<dbReference type="CDD" id="cd17966">
    <property type="entry name" value="DEADc_DDX5_DDX17"/>
    <property type="match status" value="1"/>
</dbReference>
<dbReference type="InterPro" id="IPR011545">
    <property type="entry name" value="DEAD/DEAH_box_helicase_dom"/>
</dbReference>
<dbReference type="SUPFAM" id="SSF52540">
    <property type="entry name" value="P-loop containing nucleoside triphosphate hydrolases"/>
    <property type="match status" value="1"/>
</dbReference>
<feature type="short sequence motif" description="Q motif" evidence="7">
    <location>
        <begin position="108"/>
        <end position="136"/>
    </location>
</feature>
<evidence type="ECO:0000256" key="4">
    <source>
        <dbReference type="ARBA" id="ARBA00022806"/>
    </source>
</evidence>
<keyword evidence="4" id="KW-0347">Helicase</keyword>
<feature type="region of interest" description="Disordered" evidence="8">
    <location>
        <begin position="1"/>
        <end position="50"/>
    </location>
</feature>
<dbReference type="GO" id="GO:0005524">
    <property type="term" value="F:ATP binding"/>
    <property type="evidence" value="ECO:0007669"/>
    <property type="project" value="UniProtKB-KW"/>
</dbReference>
<evidence type="ECO:0000256" key="8">
    <source>
        <dbReference type="SAM" id="MobiDB-lite"/>
    </source>
</evidence>
<feature type="compositionally biased region" description="Low complexity" evidence="8">
    <location>
        <begin position="714"/>
        <end position="732"/>
    </location>
</feature>
<feature type="compositionally biased region" description="Low complexity" evidence="8">
    <location>
        <begin position="787"/>
        <end position="800"/>
    </location>
</feature>
<feature type="region of interest" description="Disordered" evidence="8">
    <location>
        <begin position="690"/>
        <end position="819"/>
    </location>
</feature>
<dbReference type="GO" id="GO:0031047">
    <property type="term" value="P:regulatory ncRNA-mediated gene silencing"/>
    <property type="evidence" value="ECO:0007669"/>
    <property type="project" value="UniProtKB-ARBA"/>
</dbReference>
<evidence type="ECO:0000256" key="6">
    <source>
        <dbReference type="ARBA" id="ARBA00047984"/>
    </source>
</evidence>
<feature type="compositionally biased region" description="Basic and acidic residues" evidence="8">
    <location>
        <begin position="15"/>
        <end position="27"/>
    </location>
</feature>
<feature type="compositionally biased region" description="Basic residues" evidence="8">
    <location>
        <begin position="582"/>
        <end position="594"/>
    </location>
</feature>
<dbReference type="FunFam" id="3.40.50.300:FF:000008">
    <property type="entry name" value="ATP-dependent RNA helicase RhlB"/>
    <property type="match status" value="1"/>
</dbReference>
<dbReference type="SMART" id="SM00490">
    <property type="entry name" value="HELICc"/>
    <property type="match status" value="1"/>
</dbReference>
<dbReference type="PROSITE" id="PS51195">
    <property type="entry name" value="Q_MOTIF"/>
    <property type="match status" value="1"/>
</dbReference>
<name>A0A023F4I4_TRIIF</name>
<feature type="compositionally biased region" description="Basic residues" evidence="8">
    <location>
        <begin position="544"/>
        <end position="566"/>
    </location>
</feature>
<feature type="region of interest" description="Disordered" evidence="8">
    <location>
        <begin position="488"/>
        <end position="677"/>
    </location>
</feature>
<feature type="compositionally biased region" description="Basic and acidic residues" evidence="8">
    <location>
        <begin position="666"/>
        <end position="677"/>
    </location>
</feature>
<dbReference type="PANTHER" id="PTHR47958">
    <property type="entry name" value="ATP-DEPENDENT RNA HELICASE DBP3"/>
    <property type="match status" value="1"/>
</dbReference>
<dbReference type="InterPro" id="IPR000629">
    <property type="entry name" value="RNA-helicase_DEAD-box_CS"/>
</dbReference>
<evidence type="ECO:0000256" key="5">
    <source>
        <dbReference type="ARBA" id="ARBA00022840"/>
    </source>
</evidence>
<evidence type="ECO:0000256" key="2">
    <source>
        <dbReference type="ARBA" id="ARBA00022741"/>
    </source>
</evidence>
<evidence type="ECO:0000259" key="9">
    <source>
        <dbReference type="PROSITE" id="PS51192"/>
    </source>
</evidence>
<keyword evidence="3" id="KW-0378">Hydrolase</keyword>
<dbReference type="InterPro" id="IPR014001">
    <property type="entry name" value="Helicase_ATP-bd"/>
</dbReference>
<feature type="compositionally biased region" description="Basic residues" evidence="8">
    <location>
        <begin position="1"/>
        <end position="14"/>
    </location>
</feature>
<accession>A0A023F4I4</accession>
<dbReference type="InterPro" id="IPR001650">
    <property type="entry name" value="Helicase_C-like"/>
</dbReference>
<dbReference type="SMART" id="SM00487">
    <property type="entry name" value="DEXDc"/>
    <property type="match status" value="1"/>
</dbReference>
<evidence type="ECO:0000256" key="7">
    <source>
        <dbReference type="PROSITE-ProRule" id="PRU00552"/>
    </source>
</evidence>
<evidence type="ECO:0000256" key="1">
    <source>
        <dbReference type="ARBA" id="ARBA00012552"/>
    </source>
</evidence>
<dbReference type="GO" id="GO:0003724">
    <property type="term" value="F:RNA helicase activity"/>
    <property type="evidence" value="ECO:0007669"/>
    <property type="project" value="UniProtKB-EC"/>
</dbReference>
<keyword evidence="5" id="KW-0067">ATP-binding</keyword>
<dbReference type="Gene3D" id="3.40.50.300">
    <property type="entry name" value="P-loop containing nucleotide triphosphate hydrolases"/>
    <property type="match status" value="2"/>
</dbReference>
<feature type="compositionally biased region" description="Basic residues" evidence="8">
    <location>
        <begin position="497"/>
        <end position="533"/>
    </location>
</feature>
<reference evidence="12" key="1">
    <citation type="journal article" date="2014" name="PLoS Negl. Trop. Dis.">
        <title>An updated insight into the Sialotranscriptome of Triatoma infestans: developmental stage and geographic variations.</title>
        <authorList>
            <person name="Schwarz A."/>
            <person name="Medrano-Mercado N."/>
            <person name="Schaub G.A."/>
            <person name="Struchiner C.J."/>
            <person name="Bargues M.D."/>
            <person name="Levy M.Z."/>
            <person name="Ribeiro J.M."/>
        </authorList>
    </citation>
    <scope>NUCLEOTIDE SEQUENCE</scope>
    <source>
        <strain evidence="12">Chile</strain>
        <tissue evidence="12">Salivary glands</tissue>
    </source>
</reference>
<feature type="compositionally biased region" description="Low complexity" evidence="8">
    <location>
        <begin position="766"/>
        <end position="778"/>
    </location>
</feature>
<evidence type="ECO:0000259" key="11">
    <source>
        <dbReference type="PROSITE" id="PS51195"/>
    </source>
</evidence>
<feature type="domain" description="Helicase C-terminal" evidence="10">
    <location>
        <begin position="340"/>
        <end position="487"/>
    </location>
</feature>
<dbReference type="GO" id="GO:0003676">
    <property type="term" value="F:nucleic acid binding"/>
    <property type="evidence" value="ECO:0007669"/>
    <property type="project" value="InterPro"/>
</dbReference>
<dbReference type="PROSITE" id="PS51194">
    <property type="entry name" value="HELICASE_CTER"/>
    <property type="match status" value="1"/>
</dbReference>
<dbReference type="CDD" id="cd18787">
    <property type="entry name" value="SF2_C_DEAD"/>
    <property type="match status" value="1"/>
</dbReference>
<evidence type="ECO:0000259" key="10">
    <source>
        <dbReference type="PROSITE" id="PS51194"/>
    </source>
</evidence>
<feature type="compositionally biased region" description="Basic and acidic residues" evidence="8">
    <location>
        <begin position="638"/>
        <end position="650"/>
    </location>
</feature>
<evidence type="ECO:0000256" key="3">
    <source>
        <dbReference type="ARBA" id="ARBA00022801"/>
    </source>
</evidence>
<feature type="compositionally biased region" description="Polar residues" evidence="8">
    <location>
        <begin position="603"/>
        <end position="612"/>
    </location>
</feature>
<feature type="compositionally biased region" description="Basic residues" evidence="8">
    <location>
        <begin position="755"/>
        <end position="765"/>
    </location>
</feature>
<feature type="compositionally biased region" description="Basic residues" evidence="8">
    <location>
        <begin position="28"/>
        <end position="38"/>
    </location>
</feature>
<dbReference type="AlphaFoldDB" id="A0A023F4I4"/>
<dbReference type="InterPro" id="IPR027417">
    <property type="entry name" value="P-loop_NTPase"/>
</dbReference>
<feature type="domain" description="Helicase ATP-binding" evidence="9">
    <location>
        <begin position="139"/>
        <end position="312"/>
    </location>
</feature>
<dbReference type="EMBL" id="GBBI01002610">
    <property type="protein sequence ID" value="JAC16102.1"/>
    <property type="molecule type" value="mRNA"/>
</dbReference>
<dbReference type="GO" id="GO:0016787">
    <property type="term" value="F:hydrolase activity"/>
    <property type="evidence" value="ECO:0007669"/>
    <property type="project" value="UniProtKB-KW"/>
</dbReference>
<comment type="catalytic activity">
    <reaction evidence="6">
        <text>ATP + H2O = ADP + phosphate + H(+)</text>
        <dbReference type="Rhea" id="RHEA:13065"/>
        <dbReference type="ChEBI" id="CHEBI:15377"/>
        <dbReference type="ChEBI" id="CHEBI:15378"/>
        <dbReference type="ChEBI" id="CHEBI:30616"/>
        <dbReference type="ChEBI" id="CHEBI:43474"/>
        <dbReference type="ChEBI" id="CHEBI:456216"/>
        <dbReference type="EC" id="3.6.4.13"/>
    </reaction>
</comment>
<evidence type="ECO:0000313" key="12">
    <source>
        <dbReference type="EMBL" id="JAC16102.1"/>
    </source>
</evidence>
<dbReference type="Pfam" id="PF00271">
    <property type="entry name" value="Helicase_C"/>
    <property type="match status" value="1"/>
</dbReference>
<organism evidence="12">
    <name type="scientific">Triatoma infestans</name>
    <name type="common">Assassin bug</name>
    <dbReference type="NCBI Taxonomy" id="30076"/>
    <lineage>
        <taxon>Eukaryota</taxon>
        <taxon>Metazoa</taxon>
        <taxon>Ecdysozoa</taxon>
        <taxon>Arthropoda</taxon>
        <taxon>Hexapoda</taxon>
        <taxon>Insecta</taxon>
        <taxon>Pterygota</taxon>
        <taxon>Neoptera</taxon>
        <taxon>Paraneoptera</taxon>
        <taxon>Hemiptera</taxon>
        <taxon>Heteroptera</taxon>
        <taxon>Panheteroptera</taxon>
        <taxon>Cimicomorpha</taxon>
        <taxon>Reduviidae</taxon>
        <taxon>Triatominae</taxon>
        <taxon>Triatoma</taxon>
    </lineage>
</organism>
<feature type="compositionally biased region" description="Low complexity" evidence="8">
    <location>
        <begin position="740"/>
        <end position="754"/>
    </location>
</feature>
<keyword evidence="2" id="KW-0547">Nucleotide-binding</keyword>
<dbReference type="PROSITE" id="PS00039">
    <property type="entry name" value="DEAD_ATP_HELICASE"/>
    <property type="match status" value="1"/>
</dbReference>
<dbReference type="FunFam" id="3.40.50.300:FF:000079">
    <property type="entry name" value="probable ATP-dependent RNA helicase DDX17"/>
    <property type="match status" value="1"/>
</dbReference>
<protein>
    <recommendedName>
        <fullName evidence="1">RNA helicase</fullName>
        <ecNumber evidence="1">3.6.4.13</ecNumber>
    </recommendedName>
</protein>
<sequence>MGRHGRRSRSRSRDRRKDRTRSRERYRSRSRSRDRRGIRNLGGRPRSGRGAGAFLRKPYWDLSRLEPFRKNFYTPHPDVEDRSRSEIENWLHDKDITLKGRDVPRPVWSFEEAGFSDTVLRMLRKLGFKEPTAIQGQGWPIALSGRDMVGIAQTGSGKTLSYILPAVVHIHAQEPIRRGDGPIALVLAPTRELAQQIQEVANDVTDDISHAAVFGGAPKSLQARELKRGVEIVIATPGRLLDFLESREVDLKRCTYLVLDEADRMLDMGFEPQIRKIIEQIRPDRQVLMWSATWPKEVQNMAEDFLRDYIQVNVGSLQLSANHNILQIVDVCQEYEKEQKLASLLKEIMSEKENKTIIFIETKRRVDEITRRILREGYDAVCIHGDKKQSEREYVLKDFRNGRSPILVATDVAARGLDVEDVKFVINFDFPNNSEDYVHRIGRTGRSKRTGTAYSFFTRSNAKQAAELVAILKEANQAVNPKLEDLAENYRLGGPGGRRRGFRNRGGRRTRSRSVRRSRSPKRSSARRSRSPLKRSSSRDWRKSRERRRSRSHSQRRSTSRSRKRSISRDKKNNLRNSTYTSRRRSRSRSGRTRRSMDRTSRGWSKSSATYNSDKEDRNGIGKGRKTSPTKLRNNYSNKHERIQLKEKQQKYRSRSLSQSSEAEEDDRRRNAKEYYRGSSDRECIRVYYNGSSGKTTGKKKFVRNRSESHSRSRSSSRSIYRVHSISASRSPSRSRSRSHSLSSSRSPSSSLSRTRSHSRSRSRLASRSTSRSYSHSPSRSRKNFRSKSISYSKSRSPDSNSPPGLNGHSHHLNEINEK</sequence>
<dbReference type="EC" id="3.6.4.13" evidence="1"/>
<dbReference type="InterPro" id="IPR014014">
    <property type="entry name" value="RNA_helicase_DEAD_Q_motif"/>
</dbReference>
<feature type="domain" description="DEAD-box RNA helicase Q" evidence="11">
    <location>
        <begin position="108"/>
        <end position="136"/>
    </location>
</feature>
<proteinExistence type="evidence at transcript level"/>
<dbReference type="Pfam" id="PF00270">
    <property type="entry name" value="DEAD"/>
    <property type="match status" value="1"/>
</dbReference>
<dbReference type="PROSITE" id="PS51192">
    <property type="entry name" value="HELICASE_ATP_BIND_1"/>
    <property type="match status" value="1"/>
</dbReference>